<dbReference type="RefSeq" id="WP_254973565.1">
    <property type="nucleotide sequence ID" value="NZ_JANDWK010000010.1"/>
</dbReference>
<gene>
    <name evidence="2" type="ORF">NNC55_05890</name>
    <name evidence="3" type="ORF">ONT05_11105</name>
</gene>
<dbReference type="EMBL" id="JANDWN010000010">
    <property type="protein sequence ID" value="MCP9599487.1"/>
    <property type="molecule type" value="Genomic_DNA"/>
</dbReference>
<evidence type="ECO:0000256" key="1">
    <source>
        <dbReference type="SAM" id="MobiDB-lite"/>
    </source>
</evidence>
<evidence type="ECO:0000313" key="2">
    <source>
        <dbReference type="EMBL" id="MCP9599487.1"/>
    </source>
</evidence>
<evidence type="ECO:0000313" key="3">
    <source>
        <dbReference type="EMBL" id="MCW4094089.1"/>
    </source>
</evidence>
<dbReference type="Proteomes" id="UP001204486">
    <property type="component" value="Unassembled WGS sequence"/>
</dbReference>
<feature type="region of interest" description="Disordered" evidence="1">
    <location>
        <begin position="26"/>
        <end position="47"/>
    </location>
</feature>
<dbReference type="EMBL" id="JAPDUS010000020">
    <property type="protein sequence ID" value="MCW4094089.1"/>
    <property type="molecule type" value="Genomic_DNA"/>
</dbReference>
<evidence type="ECO:0000313" key="4">
    <source>
        <dbReference type="Proteomes" id="UP001209074"/>
    </source>
</evidence>
<dbReference type="AlphaFoldDB" id="A0AAP3AYA6"/>
<comment type="caution">
    <text evidence="3">The sequence shown here is derived from an EMBL/GenBank/DDBJ whole genome shotgun (WGS) entry which is preliminary data.</text>
</comment>
<protein>
    <submittedName>
        <fullName evidence="3">Uncharacterized protein</fullName>
    </submittedName>
</protein>
<proteinExistence type="predicted"/>
<reference evidence="3" key="2">
    <citation type="submission" date="2022-11" db="EMBL/GenBank/DDBJ databases">
        <title>Genomic repertoires linked with pathogenic potency of arthritogenic Prevotella copri isolated from the gut of rheumatoid arthritis patients.</title>
        <authorList>
            <person name="Nii T."/>
            <person name="Maeda Y."/>
            <person name="Motooka D."/>
            <person name="Naito M."/>
            <person name="Matsumoto Y."/>
            <person name="Ogawa T."/>
            <person name="Oguro-Igashira E."/>
            <person name="Kishikawa T."/>
            <person name="Yamashita M."/>
            <person name="Koizumi S."/>
            <person name="Kurakawa T."/>
            <person name="Okumura R."/>
            <person name="Kayama H."/>
            <person name="Murakami M."/>
            <person name="Sakaguchi T."/>
            <person name="Das B."/>
            <person name="Nakamura S."/>
            <person name="Okada Y."/>
            <person name="Kumanogoh A."/>
            <person name="Takeda K."/>
        </authorList>
    </citation>
    <scope>NUCLEOTIDE SEQUENCE</scope>
    <source>
        <strain evidence="3">N016-13</strain>
    </source>
</reference>
<dbReference type="Proteomes" id="UP001209074">
    <property type="component" value="Unassembled WGS sequence"/>
</dbReference>
<sequence>MKKKEYKKPEMQVVNITSCTLLAASTMQQGKGDSGRPEMEDDWYYGE</sequence>
<organism evidence="3 4">
    <name type="scientific">Segatella copri</name>
    <dbReference type="NCBI Taxonomy" id="165179"/>
    <lineage>
        <taxon>Bacteria</taxon>
        <taxon>Pseudomonadati</taxon>
        <taxon>Bacteroidota</taxon>
        <taxon>Bacteroidia</taxon>
        <taxon>Bacteroidales</taxon>
        <taxon>Prevotellaceae</taxon>
        <taxon>Segatella</taxon>
    </lineage>
</organism>
<reference evidence="2" key="1">
    <citation type="submission" date="2022-07" db="EMBL/GenBank/DDBJ databases">
        <title>Prevotella copri.</title>
        <authorList>
            <person name="Yang C."/>
        </authorList>
    </citation>
    <scope>NUCLEOTIDE SEQUENCE</scope>
    <source>
        <strain evidence="2">HF1476</strain>
    </source>
</reference>
<name>A0AAP3AYA6_9BACT</name>
<accession>A0AAP3AYA6</accession>